<dbReference type="EMBL" id="BK015245">
    <property type="protein sequence ID" value="DAD97617.1"/>
    <property type="molecule type" value="Genomic_DNA"/>
</dbReference>
<dbReference type="Gene3D" id="3.30.2220.30">
    <property type="match status" value="1"/>
</dbReference>
<accession>A0A8S5NSE7</accession>
<proteinExistence type="predicted"/>
<evidence type="ECO:0000313" key="1">
    <source>
        <dbReference type="EMBL" id="DAD97617.1"/>
    </source>
</evidence>
<protein>
    <submittedName>
        <fullName evidence="1">Tail assembly chaperone protein</fullName>
    </submittedName>
</protein>
<dbReference type="Pfam" id="PF08890">
    <property type="entry name" value="Phage_TAC_5"/>
    <property type="match status" value="1"/>
</dbReference>
<organism evidence="1">
    <name type="scientific">Siphoviridae sp. ct1TR2</name>
    <dbReference type="NCBI Taxonomy" id="2825309"/>
    <lineage>
        <taxon>Viruses</taxon>
        <taxon>Duplodnaviria</taxon>
        <taxon>Heunggongvirae</taxon>
        <taxon>Uroviricota</taxon>
        <taxon>Caudoviricetes</taxon>
    </lineage>
</organism>
<reference evidence="1" key="1">
    <citation type="journal article" date="2021" name="Proc. Natl. Acad. Sci. U.S.A.">
        <title>A Catalog of Tens of Thousands of Viruses from Human Metagenomes Reveals Hidden Associations with Chronic Diseases.</title>
        <authorList>
            <person name="Tisza M.J."/>
            <person name="Buck C.B."/>
        </authorList>
    </citation>
    <scope>NUCLEOTIDE SEQUENCE</scope>
    <source>
        <strain evidence="1">Ct1TR2</strain>
    </source>
</reference>
<sequence length="141" mass="15433">MNIVDLLLKLDSGKLTIAPTKKVRIKSLSEMAGEDVYFTVKAISGRRFTELSEQVYGDDGEVEMGKSYDANLMITVEGIVEPDLRNSDLLKHYGCATPKDLAEKLLNGGEITKLSGVIADLSGYGKDKETEIKNSSTRTTK</sequence>
<name>A0A8S5NSE7_9CAUD</name>
<dbReference type="InterPro" id="IPR014986">
    <property type="entry name" value="XkdN-like"/>
</dbReference>
<dbReference type="InterPro" id="IPR038559">
    <property type="entry name" value="XkdN-like_sf"/>
</dbReference>